<evidence type="ECO:0000313" key="1">
    <source>
        <dbReference type="EMBL" id="OGX90507.1"/>
    </source>
</evidence>
<dbReference type="RefSeq" id="WP_070742875.1">
    <property type="nucleotide sequence ID" value="NZ_MDZA01000137.1"/>
</dbReference>
<sequence>MVAFANQTYAAPTIANFGALDTLVALARLRPRPVAASPILAQRQAELARLLPGFGLDAAVGNAVFAENFFLDQDVATRRQTAQALFAQAGAITAVGPLVPENQLRGRFQLVGERGTIDVFFTLSPENPARVQQLDLKLAGR</sequence>
<gene>
    <name evidence="1" type="ORF">BEN49_22510</name>
</gene>
<accession>A0A1G1TI20</accession>
<dbReference type="EMBL" id="MDZA01000137">
    <property type="protein sequence ID" value="OGX90507.1"/>
    <property type="molecule type" value="Genomic_DNA"/>
</dbReference>
<dbReference type="OrthoDB" id="9798166at2"/>
<reference evidence="1 2" key="1">
    <citation type="submission" date="2016-08" db="EMBL/GenBank/DDBJ databases">
        <title>Hymenobacter coccineus sp. nov., Hymenobacter lapidarius sp. nov. and Hymenobacter glacialis sp. nov., isolated from Antarctic soil.</title>
        <authorList>
            <person name="Sedlacek I."/>
            <person name="Kralova S."/>
            <person name="Kyrova K."/>
            <person name="Maslanova I."/>
            <person name="Stankova E."/>
            <person name="Vrbovska V."/>
            <person name="Nemec M."/>
            <person name="Bartak M."/>
            <person name="Svec P."/>
            <person name="Busse H.-J."/>
            <person name="Pantucek R."/>
        </authorList>
    </citation>
    <scope>NUCLEOTIDE SEQUENCE [LARGE SCALE GENOMIC DNA]</scope>
    <source>
        <strain evidence="1 2">CCM 8649</strain>
    </source>
</reference>
<organism evidence="1 2">
    <name type="scientific">Hymenobacter coccineus</name>
    <dbReference type="NCBI Taxonomy" id="1908235"/>
    <lineage>
        <taxon>Bacteria</taxon>
        <taxon>Pseudomonadati</taxon>
        <taxon>Bacteroidota</taxon>
        <taxon>Cytophagia</taxon>
        <taxon>Cytophagales</taxon>
        <taxon>Hymenobacteraceae</taxon>
        <taxon>Hymenobacter</taxon>
    </lineage>
</organism>
<keyword evidence="2" id="KW-1185">Reference proteome</keyword>
<proteinExistence type="predicted"/>
<name>A0A1G1TI20_9BACT</name>
<evidence type="ECO:0008006" key="3">
    <source>
        <dbReference type="Google" id="ProtNLM"/>
    </source>
</evidence>
<protein>
    <recommendedName>
        <fullName evidence="3">DUF3887 domain-containing protein</fullName>
    </recommendedName>
</protein>
<dbReference type="AlphaFoldDB" id="A0A1G1TI20"/>
<dbReference type="Proteomes" id="UP000177506">
    <property type="component" value="Unassembled WGS sequence"/>
</dbReference>
<comment type="caution">
    <text evidence="1">The sequence shown here is derived from an EMBL/GenBank/DDBJ whole genome shotgun (WGS) entry which is preliminary data.</text>
</comment>
<evidence type="ECO:0000313" key="2">
    <source>
        <dbReference type="Proteomes" id="UP000177506"/>
    </source>
</evidence>